<comment type="similarity">
    <text evidence="1">Belongs to the QWRF family.</text>
</comment>
<name>A0A0K9Q194_ZOSMR</name>
<dbReference type="EMBL" id="LFYR01000379">
    <property type="protein sequence ID" value="KMZ74272.1"/>
    <property type="molecule type" value="Genomic_DNA"/>
</dbReference>
<dbReference type="InterPro" id="IPR007573">
    <property type="entry name" value="QWRF"/>
</dbReference>
<dbReference type="Proteomes" id="UP000036987">
    <property type="component" value="Unassembled WGS sequence"/>
</dbReference>
<feature type="compositionally biased region" description="Polar residues" evidence="2">
    <location>
        <begin position="33"/>
        <end position="46"/>
    </location>
</feature>
<comment type="caution">
    <text evidence="3">The sequence shown here is derived from an EMBL/GenBank/DDBJ whole genome shotgun (WGS) entry which is preliminary data.</text>
</comment>
<protein>
    <submittedName>
        <fullName evidence="3">Uncharacterized protein</fullName>
    </submittedName>
</protein>
<evidence type="ECO:0000313" key="4">
    <source>
        <dbReference type="Proteomes" id="UP000036987"/>
    </source>
</evidence>
<feature type="compositionally biased region" description="Low complexity" evidence="2">
    <location>
        <begin position="109"/>
        <end position="161"/>
    </location>
</feature>
<dbReference type="GO" id="GO:0005880">
    <property type="term" value="C:nuclear microtubule"/>
    <property type="evidence" value="ECO:0000318"/>
    <property type="project" value="GO_Central"/>
</dbReference>
<proteinExistence type="inferred from homology"/>
<feature type="compositionally biased region" description="Low complexity" evidence="2">
    <location>
        <begin position="191"/>
        <end position="204"/>
    </location>
</feature>
<gene>
    <name evidence="3" type="ORF">ZOSMA_132G00400</name>
</gene>
<dbReference type="STRING" id="29655.A0A0K9Q194"/>
<feature type="compositionally biased region" description="Low complexity" evidence="2">
    <location>
        <begin position="267"/>
        <end position="282"/>
    </location>
</feature>
<organism evidence="3 4">
    <name type="scientific">Zostera marina</name>
    <name type="common">Eelgrass</name>
    <dbReference type="NCBI Taxonomy" id="29655"/>
    <lineage>
        <taxon>Eukaryota</taxon>
        <taxon>Viridiplantae</taxon>
        <taxon>Streptophyta</taxon>
        <taxon>Embryophyta</taxon>
        <taxon>Tracheophyta</taxon>
        <taxon>Spermatophyta</taxon>
        <taxon>Magnoliopsida</taxon>
        <taxon>Liliopsida</taxon>
        <taxon>Zosteraceae</taxon>
        <taxon>Zostera</taxon>
    </lineage>
</organism>
<dbReference type="AlphaFoldDB" id="A0A0K9Q194"/>
<evidence type="ECO:0000256" key="2">
    <source>
        <dbReference type="SAM" id="MobiDB-lite"/>
    </source>
</evidence>
<dbReference type="GO" id="GO:0051225">
    <property type="term" value="P:spindle assembly"/>
    <property type="evidence" value="ECO:0000318"/>
    <property type="project" value="GO_Central"/>
</dbReference>
<keyword evidence="4" id="KW-1185">Reference proteome</keyword>
<feature type="compositionally biased region" description="Low complexity" evidence="2">
    <location>
        <begin position="295"/>
        <end position="313"/>
    </location>
</feature>
<evidence type="ECO:0000256" key="1">
    <source>
        <dbReference type="ARBA" id="ARBA00010016"/>
    </source>
</evidence>
<feature type="compositionally biased region" description="Polar residues" evidence="2">
    <location>
        <begin position="217"/>
        <end position="229"/>
    </location>
</feature>
<dbReference type="PANTHER" id="PTHR31807">
    <property type="entry name" value="AUGMIN FAMILY MEMBER"/>
    <property type="match status" value="1"/>
</dbReference>
<feature type="compositionally biased region" description="Basic and acidic residues" evidence="2">
    <location>
        <begin position="1"/>
        <end position="10"/>
    </location>
</feature>
<dbReference type="Pfam" id="PF04484">
    <property type="entry name" value="QWRF"/>
    <property type="match status" value="1"/>
</dbReference>
<evidence type="ECO:0000313" key="3">
    <source>
        <dbReference type="EMBL" id="KMZ74272.1"/>
    </source>
</evidence>
<dbReference type="PANTHER" id="PTHR31807:SF37">
    <property type="entry name" value="HAUS AUGMIN-LIKE COMPLEX SUBUNIT 8"/>
    <property type="match status" value="1"/>
</dbReference>
<sequence length="600" mass="65916">MDVGKTDRSRSVPRRKQVNPSESHLRSPLLPSEKNNGGTPTASTSCARKLRPREIVPKYKSGNISSLSKSSATQQKQPRSSSPATFRRDSGLDSSQLPKRSLSAERRQPSSSFSRSSSSRPSTPSSLSKPSSTPSSHSRPSTPSSHSRPSTPLSHSRPSTPARDSVLEGHGISSSRRSVGVRTMMDGLWPSTRNVTTSSNSRSTHITTCEKEKSVASLDQASKSSSESMKTPLRRRNAPNANQSENSKPIRNSDKQGSPSYTNNWISMMSSRSSSPAAMTRSLDLTDKITKSRTRTSSPSSSNPLRSRSPVVRIPNNSSPPYKPLPRSISDGDKLSVLSKASLHPQLPPCKIPFPSSSSRPVTPSSSRPRPSTPSPSSVRSYIVDTPRKGKKNSNHIDNIHQLRLLHNQYMQWRIINARTEATMFDKKITAESVIYSVWASSSELLVKVITKKIKLQQIRQEIKLYFVFKQQLAYLEEWAALDKEHGGLLSKAAEVLKASIIRLPVTGRAKADVLSVKDAFGSAVDVTQFLGSSIYTLRKLVEDTNSLVSELASVSTTESYMLDECTELLASTAAMQVQELSLRTHLVQLKQDMLVVDYC</sequence>
<dbReference type="GO" id="GO:0008017">
    <property type="term" value="F:microtubule binding"/>
    <property type="evidence" value="ECO:0000318"/>
    <property type="project" value="GO_Central"/>
</dbReference>
<dbReference type="GO" id="GO:0005737">
    <property type="term" value="C:cytoplasm"/>
    <property type="evidence" value="ECO:0000318"/>
    <property type="project" value="GO_Central"/>
</dbReference>
<feature type="compositionally biased region" description="Low complexity" evidence="2">
    <location>
        <begin position="355"/>
        <end position="381"/>
    </location>
</feature>
<feature type="compositionally biased region" description="Low complexity" evidence="2">
    <location>
        <begin position="61"/>
        <end position="71"/>
    </location>
</feature>
<feature type="compositionally biased region" description="Polar residues" evidence="2">
    <location>
        <begin position="72"/>
        <end position="84"/>
    </location>
</feature>
<reference evidence="4" key="1">
    <citation type="journal article" date="2016" name="Nature">
        <title>The genome of the seagrass Zostera marina reveals angiosperm adaptation to the sea.</title>
        <authorList>
            <person name="Olsen J.L."/>
            <person name="Rouze P."/>
            <person name="Verhelst B."/>
            <person name="Lin Y.-C."/>
            <person name="Bayer T."/>
            <person name="Collen J."/>
            <person name="Dattolo E."/>
            <person name="De Paoli E."/>
            <person name="Dittami S."/>
            <person name="Maumus F."/>
            <person name="Michel G."/>
            <person name="Kersting A."/>
            <person name="Lauritano C."/>
            <person name="Lohaus R."/>
            <person name="Toepel M."/>
            <person name="Tonon T."/>
            <person name="Vanneste K."/>
            <person name="Amirebrahimi M."/>
            <person name="Brakel J."/>
            <person name="Bostroem C."/>
            <person name="Chovatia M."/>
            <person name="Grimwood J."/>
            <person name="Jenkins J.W."/>
            <person name="Jueterbock A."/>
            <person name="Mraz A."/>
            <person name="Stam W.T."/>
            <person name="Tice H."/>
            <person name="Bornberg-Bauer E."/>
            <person name="Green P.J."/>
            <person name="Pearson G.A."/>
            <person name="Procaccini G."/>
            <person name="Duarte C.M."/>
            <person name="Schmutz J."/>
            <person name="Reusch T.B.H."/>
            <person name="Van de Peer Y."/>
        </authorList>
    </citation>
    <scope>NUCLEOTIDE SEQUENCE [LARGE SCALE GENOMIC DNA]</scope>
    <source>
        <strain evidence="4">cv. Finnish</strain>
    </source>
</reference>
<accession>A0A0K9Q194</accession>
<feature type="region of interest" description="Disordered" evidence="2">
    <location>
        <begin position="1"/>
        <end position="394"/>
    </location>
</feature>
<feature type="compositionally biased region" description="Polar residues" evidence="2">
    <location>
        <begin position="239"/>
        <end position="266"/>
    </location>
</feature>
<dbReference type="OMA" id="NITHKQK"/>
<dbReference type="OrthoDB" id="1924320at2759"/>